<dbReference type="InterPro" id="IPR056079">
    <property type="entry name" value="DUF7662"/>
</dbReference>
<feature type="domain" description="N-acetyltransferase" evidence="3">
    <location>
        <begin position="102"/>
        <end position="267"/>
    </location>
</feature>
<name>A0A1B1RZY2_9BACL</name>
<evidence type="ECO:0000313" key="4">
    <source>
        <dbReference type="EMBL" id="ANU26474.1"/>
    </source>
</evidence>
<dbReference type="SUPFAM" id="SSF55729">
    <property type="entry name" value="Acyl-CoA N-acyltransferases (Nat)"/>
    <property type="match status" value="1"/>
</dbReference>
<reference evidence="4" key="1">
    <citation type="submission" date="2016-10" db="EMBL/GenBank/DDBJ databases">
        <authorList>
            <person name="See-Too W.S."/>
        </authorList>
    </citation>
    <scope>NUCLEOTIDE SEQUENCE</scope>
    <source>
        <strain evidence="4">L10.15</strain>
    </source>
</reference>
<dbReference type="OrthoDB" id="9773249at2"/>
<dbReference type="PROSITE" id="PS51186">
    <property type="entry name" value="GNAT"/>
    <property type="match status" value="1"/>
</dbReference>
<evidence type="ECO:0000256" key="1">
    <source>
        <dbReference type="ARBA" id="ARBA00022679"/>
    </source>
</evidence>
<dbReference type="STRING" id="1302659.I858_005480"/>
<evidence type="ECO:0000259" key="3">
    <source>
        <dbReference type="PROSITE" id="PS51186"/>
    </source>
</evidence>
<dbReference type="GO" id="GO:0016747">
    <property type="term" value="F:acyltransferase activity, transferring groups other than amino-acyl groups"/>
    <property type="evidence" value="ECO:0007669"/>
    <property type="project" value="InterPro"/>
</dbReference>
<dbReference type="Proteomes" id="UP000053354">
    <property type="component" value="Chromosome"/>
</dbReference>
<dbReference type="RefSeq" id="WP_049693939.1">
    <property type="nucleotide sequence ID" value="NZ_CP016540.2"/>
</dbReference>
<organism evidence="4 5">
    <name type="scientific">Planococcus versutus</name>
    <dbReference type="NCBI Taxonomy" id="1302659"/>
    <lineage>
        <taxon>Bacteria</taxon>
        <taxon>Bacillati</taxon>
        <taxon>Bacillota</taxon>
        <taxon>Bacilli</taxon>
        <taxon>Bacillales</taxon>
        <taxon>Caryophanaceae</taxon>
        <taxon>Planococcus</taxon>
    </lineage>
</organism>
<dbReference type="PANTHER" id="PTHR43877:SF2">
    <property type="entry name" value="AMINOALKYLPHOSPHONATE N-ACETYLTRANSFERASE-RELATED"/>
    <property type="match status" value="1"/>
</dbReference>
<dbReference type="InterPro" id="IPR000182">
    <property type="entry name" value="GNAT_dom"/>
</dbReference>
<dbReference type="InterPro" id="IPR016181">
    <property type="entry name" value="Acyl_CoA_acyltransferase"/>
</dbReference>
<dbReference type="KEGG" id="pll:I858_005480"/>
<proteinExistence type="predicted"/>
<dbReference type="AlphaFoldDB" id="A0A1B1RZY2"/>
<keyword evidence="5" id="KW-1185">Reference proteome</keyword>
<keyword evidence="1" id="KW-0808">Transferase</keyword>
<keyword evidence="2" id="KW-0012">Acyltransferase</keyword>
<accession>A0A1B1RZY2</accession>
<gene>
    <name evidence="4" type="ORF">I858_005480</name>
</gene>
<dbReference type="Pfam" id="PF00583">
    <property type="entry name" value="Acetyltransf_1"/>
    <property type="match status" value="1"/>
</dbReference>
<evidence type="ECO:0000256" key="2">
    <source>
        <dbReference type="ARBA" id="ARBA00023315"/>
    </source>
</evidence>
<evidence type="ECO:0000313" key="5">
    <source>
        <dbReference type="Proteomes" id="UP000053354"/>
    </source>
</evidence>
<dbReference type="Gene3D" id="3.40.630.30">
    <property type="match status" value="1"/>
</dbReference>
<dbReference type="EMBL" id="CP016540">
    <property type="protein sequence ID" value="ANU26474.1"/>
    <property type="molecule type" value="Genomic_DNA"/>
</dbReference>
<dbReference type="Pfam" id="PF24698">
    <property type="entry name" value="DUF7662"/>
    <property type="match status" value="1"/>
</dbReference>
<sequence>MTVLLEKKYIPLANYFAGATNSSIKLTFSEIEQIMGQNLPNAAYLNKSWWKKVKAPAKHFHAWLDAGYYVSNVEPDRFVVFERIDASTGNGIDDDDDDQDILLIRTAEHGDARTLAALQKLVESESDFMLYAKDERTQSTQKVRKQIIEWKQSGHSVIIVAILNGQHVGFLTIMGNDAKRAAHRATIDLGLQKDAQGKGIAQSLLKKAEEWARAKEITRLEVTVVEENEAARKLYEKTGFHSEGIREKSMMIDDKPHNELYLTKFLN</sequence>
<dbReference type="InterPro" id="IPR050832">
    <property type="entry name" value="Bact_Acetyltransf"/>
</dbReference>
<dbReference type="PANTHER" id="PTHR43877">
    <property type="entry name" value="AMINOALKYLPHOSPHONATE N-ACETYLTRANSFERASE-RELATED-RELATED"/>
    <property type="match status" value="1"/>
</dbReference>
<protein>
    <submittedName>
        <fullName evidence="4">GNAT family N-acetyltransferase</fullName>
    </submittedName>
</protein>
<dbReference type="CDD" id="cd04301">
    <property type="entry name" value="NAT_SF"/>
    <property type="match status" value="1"/>
</dbReference>